<feature type="compositionally biased region" description="Pro residues" evidence="2">
    <location>
        <begin position="191"/>
        <end position="202"/>
    </location>
</feature>
<protein>
    <submittedName>
        <fullName evidence="5">DUF4373 domain-containing protein</fullName>
    </submittedName>
</protein>
<name>A0ABT3IIL8_9BACT</name>
<feature type="region of interest" description="Disordered" evidence="2">
    <location>
        <begin position="270"/>
        <end position="306"/>
    </location>
</feature>
<evidence type="ECO:0000256" key="1">
    <source>
        <dbReference type="SAM" id="Coils"/>
    </source>
</evidence>
<dbReference type="Proteomes" id="UP001207742">
    <property type="component" value="Unassembled WGS sequence"/>
</dbReference>
<reference evidence="5 6" key="1">
    <citation type="submission" date="2022-10" db="EMBL/GenBank/DDBJ databases">
        <title>Chitinophaga nivalis PC15 sp. nov., isolated from Pyeongchang county, South Korea.</title>
        <authorList>
            <person name="Trinh H.N."/>
        </authorList>
    </citation>
    <scope>NUCLEOTIDE SEQUENCE [LARGE SCALE GENOMIC DNA]</scope>
    <source>
        <strain evidence="5 6">PC14</strain>
    </source>
</reference>
<feature type="region of interest" description="Disordered" evidence="2">
    <location>
        <begin position="185"/>
        <end position="204"/>
    </location>
</feature>
<dbReference type="PANTHER" id="PTHR39196:SF1">
    <property type="entry name" value="PRIMOSOME, DNAD SUBUNIT"/>
    <property type="match status" value="1"/>
</dbReference>
<feature type="domain" description="Lin1244/Lin1753-like N-terminal" evidence="3">
    <location>
        <begin position="10"/>
        <end position="103"/>
    </location>
</feature>
<dbReference type="Pfam" id="PF14297">
    <property type="entry name" value="Lin1244_N"/>
    <property type="match status" value="1"/>
</dbReference>
<feature type="coiled-coil region" evidence="1">
    <location>
        <begin position="143"/>
        <end position="175"/>
    </location>
</feature>
<dbReference type="RefSeq" id="WP_264729296.1">
    <property type="nucleotide sequence ID" value="NZ_JAPDNR010000001.1"/>
</dbReference>
<gene>
    <name evidence="5" type="ORF">OL497_07730</name>
</gene>
<evidence type="ECO:0000313" key="5">
    <source>
        <dbReference type="EMBL" id="MCW3483777.1"/>
    </source>
</evidence>
<accession>A0ABT3IIL8</accession>
<dbReference type="Pfam" id="PF25200">
    <property type="entry name" value="DUF7833"/>
    <property type="match status" value="1"/>
</dbReference>
<feature type="compositionally biased region" description="Polar residues" evidence="2">
    <location>
        <begin position="271"/>
        <end position="299"/>
    </location>
</feature>
<keyword evidence="1" id="KW-0175">Coiled coil</keyword>
<dbReference type="PANTHER" id="PTHR39196">
    <property type="entry name" value="PRIMOSOME, DNAD SUBUNIT"/>
    <property type="match status" value="1"/>
</dbReference>
<evidence type="ECO:0000256" key="2">
    <source>
        <dbReference type="SAM" id="MobiDB-lite"/>
    </source>
</evidence>
<dbReference type="InterPro" id="IPR057155">
    <property type="entry name" value="DUF7833"/>
</dbReference>
<sequence length="341" mass="38121">MANIKTGFHYYSIETDRYQDIKIKRLKKECGCNGLAVYDYILCEIYRVKGCFISWDESTAFDVAEYLGLKESQVNEIVNYCCHVGLFNKELLASERVLTSSSIQLRFVDWSKKAKRANYIIPEDLLILPEYSSKLPEECGKLKEESQQSKVKESKEKKKKEEEDASAIIEKLLRKVKAQELIIQRLGTPDSKPPPGPAPPPSFEELASTAAADENFYRPILTSYGITMEVLTGWLTAFNRQLKFDGKTGKSQGDYRRHFVEWLKFRDMSNPPENYSPVKNQNGADWKSSNTGNQSPSSGTSGGAKGAFNGKNGGFALIAGQLKDELKSFSTGGTAGDPTEI</sequence>
<keyword evidence="6" id="KW-1185">Reference proteome</keyword>
<comment type="caution">
    <text evidence="5">The sequence shown here is derived from an EMBL/GenBank/DDBJ whole genome shotgun (WGS) entry which is preliminary data.</text>
</comment>
<organism evidence="5 6">
    <name type="scientific">Chitinophaga nivalis</name>
    <dbReference type="NCBI Taxonomy" id="2991709"/>
    <lineage>
        <taxon>Bacteria</taxon>
        <taxon>Pseudomonadati</taxon>
        <taxon>Bacteroidota</taxon>
        <taxon>Chitinophagia</taxon>
        <taxon>Chitinophagales</taxon>
        <taxon>Chitinophagaceae</taxon>
        <taxon>Chitinophaga</taxon>
    </lineage>
</organism>
<evidence type="ECO:0000259" key="4">
    <source>
        <dbReference type="Pfam" id="PF25200"/>
    </source>
</evidence>
<feature type="domain" description="DUF7833" evidence="4">
    <location>
        <begin position="211"/>
        <end position="264"/>
    </location>
</feature>
<proteinExistence type="predicted"/>
<evidence type="ECO:0000313" key="6">
    <source>
        <dbReference type="Proteomes" id="UP001207742"/>
    </source>
</evidence>
<dbReference type="EMBL" id="JAPDNS010000001">
    <property type="protein sequence ID" value="MCW3483777.1"/>
    <property type="molecule type" value="Genomic_DNA"/>
</dbReference>
<evidence type="ECO:0000259" key="3">
    <source>
        <dbReference type="Pfam" id="PF14297"/>
    </source>
</evidence>
<dbReference type="InterPro" id="IPR025400">
    <property type="entry name" value="Lin1244/Lin1753-like_N"/>
</dbReference>